<dbReference type="Pfam" id="PF01968">
    <property type="entry name" value="Hydantoinase_A"/>
    <property type="match status" value="1"/>
</dbReference>
<dbReference type="InterPro" id="IPR002821">
    <property type="entry name" value="Hydantoinase_A"/>
</dbReference>
<evidence type="ECO:0000313" key="3">
    <source>
        <dbReference type="Proteomes" id="UP000292580"/>
    </source>
</evidence>
<evidence type="ECO:0000259" key="1">
    <source>
        <dbReference type="Pfam" id="PF01968"/>
    </source>
</evidence>
<dbReference type="NCBIfam" id="TIGR03123">
    <property type="entry name" value="one_C_unchar_1"/>
    <property type="match status" value="1"/>
</dbReference>
<proteinExistence type="predicted"/>
<dbReference type="RefSeq" id="WP_130646288.1">
    <property type="nucleotide sequence ID" value="NZ_PGCL01000002.1"/>
</dbReference>
<accession>A0A483CXB0</accession>
<dbReference type="InterPro" id="IPR002756">
    <property type="entry name" value="MfnF"/>
</dbReference>
<dbReference type="GO" id="GO:0016787">
    <property type="term" value="F:hydrolase activity"/>
    <property type="evidence" value="ECO:0007669"/>
    <property type="project" value="InterPro"/>
</dbReference>
<dbReference type="EMBL" id="PGCL01000002">
    <property type="protein sequence ID" value="TAJ44499.1"/>
    <property type="molecule type" value="Genomic_DNA"/>
</dbReference>
<protein>
    <submittedName>
        <fullName evidence="2">H4MPT-linked C1 transfer pathway protein</fullName>
    </submittedName>
</protein>
<feature type="domain" description="Hydantoinase A/oxoprolinase" evidence="1">
    <location>
        <begin position="47"/>
        <end position="284"/>
    </location>
</feature>
<dbReference type="OrthoDB" id="148086at2157"/>
<sequence length="310" mass="32653">MIGIDVGGANLKVVDDGGAHIHYCPLWAEAPLADLLSAYAGRGENAAVVMSGELADSFACKAEGIRFIVDAVREQFPDALFYGTDGRFHDGPVPELAAANWLASADWLRERHPSAVLLDVGSTTADIIPLGQFDDLLGLTDLLRLQKGYLVYTGMLRTNVATILRAAEINGIFTPVSTEYFACSADANLVLGQIDAADYTSATPDGGAVTMEAALRRLARVVCSDLEEIGEEAARGIAIQFCAAQQGMILRAVGECMQRSGAQEVVCAGIGATLFTEILGSVNLNRDLGGMADALPACAVREVARRTASS</sequence>
<organism evidence="2 3">
    <name type="scientific">Methanofollis fontis</name>
    <dbReference type="NCBI Taxonomy" id="2052832"/>
    <lineage>
        <taxon>Archaea</taxon>
        <taxon>Methanobacteriati</taxon>
        <taxon>Methanobacteriota</taxon>
        <taxon>Stenosarchaea group</taxon>
        <taxon>Methanomicrobia</taxon>
        <taxon>Methanomicrobiales</taxon>
        <taxon>Methanomicrobiaceae</taxon>
        <taxon>Methanofollis</taxon>
    </lineage>
</organism>
<dbReference type="Gene3D" id="3.30.420.190">
    <property type="entry name" value="conserved archaeal protein q6m145"/>
    <property type="match status" value="1"/>
</dbReference>
<evidence type="ECO:0000313" key="2">
    <source>
        <dbReference type="EMBL" id="TAJ44499.1"/>
    </source>
</evidence>
<keyword evidence="3" id="KW-1185">Reference proteome</keyword>
<gene>
    <name evidence="2" type="ORF">CUJ86_04035</name>
</gene>
<dbReference type="Proteomes" id="UP000292580">
    <property type="component" value="Unassembled WGS sequence"/>
</dbReference>
<dbReference type="AlphaFoldDB" id="A0A483CXB0"/>
<reference evidence="2 3" key="1">
    <citation type="submission" date="2017-11" db="EMBL/GenBank/DDBJ databases">
        <title>Isolation and Characterization of Methanofollis Species from Methane Seep Offshore SW Taiwan.</title>
        <authorList>
            <person name="Teng N.-H."/>
            <person name="Lai M.-C."/>
            <person name="Chen S.-C."/>
        </authorList>
    </citation>
    <scope>NUCLEOTIDE SEQUENCE [LARGE SCALE GENOMIC DNA]</scope>
    <source>
        <strain evidence="2 3">FWC-SCC2</strain>
    </source>
</reference>
<name>A0A483CXB0_9EURY</name>
<comment type="caution">
    <text evidence="2">The sequence shown here is derived from an EMBL/GenBank/DDBJ whole genome shotgun (WGS) entry which is preliminary data.</text>
</comment>
<dbReference type="Gene3D" id="3.30.420.40">
    <property type="match status" value="1"/>
</dbReference>